<dbReference type="Pfam" id="PF03221">
    <property type="entry name" value="HTH_Tnp_Tc5"/>
    <property type="match status" value="1"/>
</dbReference>
<proteinExistence type="predicted"/>
<dbReference type="InterPro" id="IPR006600">
    <property type="entry name" value="HTH_CenpB_DNA-bd_dom"/>
</dbReference>
<evidence type="ECO:0000259" key="2">
    <source>
        <dbReference type="PROSITE" id="PS51253"/>
    </source>
</evidence>
<dbReference type="EMBL" id="VJMI01018065">
    <property type="protein sequence ID" value="KAF0711617.1"/>
    <property type="molecule type" value="Genomic_DNA"/>
</dbReference>
<dbReference type="GO" id="GO:0003677">
    <property type="term" value="F:DNA binding"/>
    <property type="evidence" value="ECO:0007669"/>
    <property type="project" value="UniProtKB-KW"/>
</dbReference>
<dbReference type="PANTHER" id="PTHR19303:SF57">
    <property type="entry name" value="HTH CENPB-TYPE DOMAIN-CONTAINING PROTEIN"/>
    <property type="match status" value="1"/>
</dbReference>
<organism evidence="3 4">
    <name type="scientific">Aphanomyces astaci</name>
    <name type="common">Crayfish plague agent</name>
    <dbReference type="NCBI Taxonomy" id="112090"/>
    <lineage>
        <taxon>Eukaryota</taxon>
        <taxon>Sar</taxon>
        <taxon>Stramenopiles</taxon>
        <taxon>Oomycota</taxon>
        <taxon>Saprolegniomycetes</taxon>
        <taxon>Saprolegniales</taxon>
        <taxon>Verrucalvaceae</taxon>
        <taxon>Aphanomyces</taxon>
    </lineage>
</organism>
<evidence type="ECO:0000256" key="1">
    <source>
        <dbReference type="ARBA" id="ARBA00023125"/>
    </source>
</evidence>
<name>A0A6A4ZJM5_APHAT</name>
<dbReference type="AlphaFoldDB" id="A0A6A4ZJM5"/>
<keyword evidence="1" id="KW-0238">DNA-binding</keyword>
<reference evidence="3 4" key="1">
    <citation type="submission" date="2019-06" db="EMBL/GenBank/DDBJ databases">
        <title>Genomics analysis of Aphanomyces spp. identifies a new class of oomycete effector associated with host adaptation.</title>
        <authorList>
            <person name="Gaulin E."/>
        </authorList>
    </citation>
    <scope>NUCLEOTIDE SEQUENCE [LARGE SCALE GENOMIC DNA]</scope>
    <source>
        <strain evidence="3 4">E</strain>
    </source>
</reference>
<feature type="domain" description="HTH CENPB-type" evidence="2">
    <location>
        <begin position="51"/>
        <end position="122"/>
    </location>
</feature>
<evidence type="ECO:0000313" key="4">
    <source>
        <dbReference type="Proteomes" id="UP000469452"/>
    </source>
</evidence>
<dbReference type="Proteomes" id="UP000469452">
    <property type="component" value="Unassembled WGS sequence"/>
</dbReference>
<accession>A0A6A4ZJM5</accession>
<dbReference type="Pfam" id="PF03184">
    <property type="entry name" value="DDE_1"/>
    <property type="match status" value="1"/>
</dbReference>
<dbReference type="Gene3D" id="3.30.420.10">
    <property type="entry name" value="Ribonuclease H-like superfamily/Ribonuclease H"/>
    <property type="match status" value="1"/>
</dbReference>
<gene>
    <name evidence="3" type="ORF">AaE_012199</name>
</gene>
<dbReference type="SUPFAM" id="SSF46689">
    <property type="entry name" value="Homeodomain-like"/>
    <property type="match status" value="1"/>
</dbReference>
<dbReference type="InterPro" id="IPR050863">
    <property type="entry name" value="CenT-Element_Derived"/>
</dbReference>
<dbReference type="InterPro" id="IPR004875">
    <property type="entry name" value="DDE_SF_endonuclease_dom"/>
</dbReference>
<dbReference type="PANTHER" id="PTHR19303">
    <property type="entry name" value="TRANSPOSON"/>
    <property type="match status" value="1"/>
</dbReference>
<dbReference type="InterPro" id="IPR009057">
    <property type="entry name" value="Homeodomain-like_sf"/>
</dbReference>
<dbReference type="GO" id="GO:0005634">
    <property type="term" value="C:nucleus"/>
    <property type="evidence" value="ECO:0007669"/>
    <property type="project" value="TreeGrafter"/>
</dbReference>
<evidence type="ECO:0000313" key="3">
    <source>
        <dbReference type="EMBL" id="KAF0711617.1"/>
    </source>
</evidence>
<sequence length="461" mass="50839">MVATVEEILEAVRRVQCGESKAAVVRSSAVTRTTLFHYIKMVKEHGTIKKEKRGPKQVLPATIEDDIVEWIAAMQRRGWPVDRDTVINKAGHILSIHGGVPRSVTRGWYQKFRTRNPILSSRMAQLLSKGRNAVNKEGIISYFNSLIRACVGFECDASDVYNVDETSFKTKNQSKKVVAIRGSRSVWVEEKAEAYHLTIVMTAAANGELVPPAFILPGVTCETSVMDACPVDGALVTTAPKAFMNAAIFNTWLVSFGEWKLIARCGRPAVLVLDNCSSHHCTESEFICDSYGIVLVFLPPNATHLLQPLDVAVFRAYKRDIKNAVTTYLRASNATSLPRARAIAIAGAAFNRLVSRNEEQGTRRQGLPGIVQNGFRTCGTWPLSLPAMLKRLALQASNGIDSDLGAAAWIKTHEVVREEILTVPAKVKSKERKRVVTDEEWFSKAGLHAAAAIPMKKKKTK</sequence>
<protein>
    <recommendedName>
        <fullName evidence="2">HTH CENPB-type domain-containing protein</fullName>
    </recommendedName>
</protein>
<dbReference type="PROSITE" id="PS51253">
    <property type="entry name" value="HTH_CENPB"/>
    <property type="match status" value="1"/>
</dbReference>
<dbReference type="VEuPathDB" id="FungiDB:H257_07564"/>
<dbReference type="InterPro" id="IPR036397">
    <property type="entry name" value="RNaseH_sf"/>
</dbReference>
<dbReference type="Gene3D" id="1.10.10.60">
    <property type="entry name" value="Homeodomain-like"/>
    <property type="match status" value="1"/>
</dbReference>
<comment type="caution">
    <text evidence="3">The sequence shown here is derived from an EMBL/GenBank/DDBJ whole genome shotgun (WGS) entry which is preliminary data.</text>
</comment>